<protein>
    <submittedName>
        <fullName evidence="2">DUF6095 family protein</fullName>
    </submittedName>
</protein>
<dbReference type="Pfam" id="PF19589">
    <property type="entry name" value="DUF6095"/>
    <property type="match status" value="1"/>
</dbReference>
<gene>
    <name evidence="2" type="ORF">ACFSX9_01995</name>
</gene>
<keyword evidence="1" id="KW-1133">Transmembrane helix</keyword>
<dbReference type="InterPro" id="IPR046077">
    <property type="entry name" value="DUF6095"/>
</dbReference>
<dbReference type="Proteomes" id="UP001597549">
    <property type="component" value="Unassembled WGS sequence"/>
</dbReference>
<dbReference type="RefSeq" id="WP_379803734.1">
    <property type="nucleotide sequence ID" value="NZ_JBHUOL010000006.1"/>
</dbReference>
<feature type="transmembrane region" description="Helical" evidence="1">
    <location>
        <begin position="41"/>
        <end position="60"/>
    </location>
</feature>
<feature type="transmembrane region" description="Helical" evidence="1">
    <location>
        <begin position="12"/>
        <end position="29"/>
    </location>
</feature>
<accession>A0ABW5Z465</accession>
<dbReference type="EMBL" id="JBHUOL010000006">
    <property type="protein sequence ID" value="MFD2907498.1"/>
    <property type="molecule type" value="Genomic_DNA"/>
</dbReference>
<sequence length="79" mass="8787">MAADKKIFQKGIRYLSGSLPLLFIGPVIINSSFNNKENPLYIYILVLGIIIALFAMYLLFKGATTITKSLFDGDKNQNS</sequence>
<reference evidence="3" key="1">
    <citation type="journal article" date="2019" name="Int. J. Syst. Evol. Microbiol.">
        <title>The Global Catalogue of Microorganisms (GCM) 10K type strain sequencing project: providing services to taxonomists for standard genome sequencing and annotation.</title>
        <authorList>
            <consortium name="The Broad Institute Genomics Platform"/>
            <consortium name="The Broad Institute Genome Sequencing Center for Infectious Disease"/>
            <person name="Wu L."/>
            <person name="Ma J."/>
        </authorList>
    </citation>
    <scope>NUCLEOTIDE SEQUENCE [LARGE SCALE GENOMIC DNA]</scope>
    <source>
        <strain evidence="3">KCTC 52644</strain>
    </source>
</reference>
<evidence type="ECO:0000313" key="3">
    <source>
        <dbReference type="Proteomes" id="UP001597549"/>
    </source>
</evidence>
<evidence type="ECO:0000313" key="2">
    <source>
        <dbReference type="EMBL" id="MFD2907498.1"/>
    </source>
</evidence>
<evidence type="ECO:0000256" key="1">
    <source>
        <dbReference type="SAM" id="Phobius"/>
    </source>
</evidence>
<keyword evidence="1" id="KW-0812">Transmembrane</keyword>
<name>A0ABW5Z465_9FLAO</name>
<keyword evidence="1" id="KW-0472">Membrane</keyword>
<proteinExistence type="predicted"/>
<keyword evidence="3" id="KW-1185">Reference proteome</keyword>
<organism evidence="2 3">
    <name type="scientific">Flavobacterium ardleyense</name>
    <dbReference type="NCBI Taxonomy" id="2038737"/>
    <lineage>
        <taxon>Bacteria</taxon>
        <taxon>Pseudomonadati</taxon>
        <taxon>Bacteroidota</taxon>
        <taxon>Flavobacteriia</taxon>
        <taxon>Flavobacteriales</taxon>
        <taxon>Flavobacteriaceae</taxon>
        <taxon>Flavobacterium</taxon>
    </lineage>
</organism>
<comment type="caution">
    <text evidence="2">The sequence shown here is derived from an EMBL/GenBank/DDBJ whole genome shotgun (WGS) entry which is preliminary data.</text>
</comment>